<dbReference type="SUPFAM" id="SSF51735">
    <property type="entry name" value="NAD(P)-binding Rossmann-fold domains"/>
    <property type="match status" value="1"/>
</dbReference>
<dbReference type="PROSITE" id="PS51257">
    <property type="entry name" value="PROKAR_LIPOPROTEIN"/>
    <property type="match status" value="1"/>
</dbReference>
<dbReference type="InterPro" id="IPR036291">
    <property type="entry name" value="NAD(P)-bd_dom_sf"/>
</dbReference>
<dbReference type="CDD" id="cd11616">
    <property type="entry name" value="SAF_DH_OX_like"/>
    <property type="match status" value="1"/>
</dbReference>
<gene>
    <name evidence="2" type="ORF">QJ522_20265</name>
</gene>
<dbReference type="EMBL" id="JASCXX010000035">
    <property type="protein sequence ID" value="MDI6451408.1"/>
    <property type="molecule type" value="Genomic_DNA"/>
</dbReference>
<protein>
    <recommendedName>
        <fullName evidence="1">Oxidoreductase DRL-like catalytic domain-containing protein</fullName>
    </recommendedName>
</protein>
<dbReference type="PANTHER" id="PTHR37850:SF2">
    <property type="entry name" value="SAF DOMAIN PROTEIN"/>
    <property type="match status" value="1"/>
</dbReference>
<reference evidence="2" key="1">
    <citation type="submission" date="2023-05" db="EMBL/GenBank/DDBJ databases">
        <title>Anaerotaeda fermentans gen. nov., sp. nov., a novel anaerobic planctomycete of the new family within the order Sedimentisphaerales isolated from Taman Peninsula, Russia.</title>
        <authorList>
            <person name="Khomyakova M.A."/>
            <person name="Merkel A.Y."/>
            <person name="Slobodkin A.I."/>
        </authorList>
    </citation>
    <scope>NUCLEOTIDE SEQUENCE</scope>
    <source>
        <strain evidence="2">M17dextr</strain>
    </source>
</reference>
<dbReference type="AlphaFoldDB" id="A0AAW6U8N1"/>
<name>A0AAW6U8N1_9BACT</name>
<dbReference type="RefSeq" id="WP_349246816.1">
    <property type="nucleotide sequence ID" value="NZ_JASCXX010000035.1"/>
</dbReference>
<keyword evidence="3" id="KW-1185">Reference proteome</keyword>
<dbReference type="PANTHER" id="PTHR37850">
    <property type="entry name" value="STRU PROTEIN"/>
    <property type="match status" value="1"/>
</dbReference>
<organism evidence="2 3">
    <name type="scientific">Anaerobaca lacustris</name>
    <dbReference type="NCBI Taxonomy" id="3044600"/>
    <lineage>
        <taxon>Bacteria</taxon>
        <taxon>Pseudomonadati</taxon>
        <taxon>Planctomycetota</taxon>
        <taxon>Phycisphaerae</taxon>
        <taxon>Sedimentisphaerales</taxon>
        <taxon>Anaerobacaceae</taxon>
        <taxon>Anaerobaca</taxon>
    </lineage>
</organism>
<evidence type="ECO:0000313" key="3">
    <source>
        <dbReference type="Proteomes" id="UP001431776"/>
    </source>
</evidence>
<feature type="domain" description="Oxidoreductase DRL-like catalytic" evidence="1">
    <location>
        <begin position="159"/>
        <end position="321"/>
    </location>
</feature>
<comment type="caution">
    <text evidence="2">The sequence shown here is derived from an EMBL/GenBank/DDBJ whole genome shotgun (WGS) entry which is preliminary data.</text>
</comment>
<sequence>MELVRKLKQRQAEGNPVSVGLIGCGQMGSGLAHTINNIDGMTVRAIADIDPQRGIATFREMGVPRDAICSAETAGQLQDALAAHRVAVTPNAELLTQAETIEANVEATGVPDVGAFIALRSIENRKPIIMLNVETDVTVGAHLNHLARKTGALYTVASGDEPGVCKMLFDQAVLMGFEVICLGKCKNNPIDYDMTPQRCEAEARSKDMNSKILASFIDGTKTMVEMAAVSNATGLLPDRPGMHGAKVEIEDLARTFVPREAGGIFAHRGTVEYSTGRFAPGVFAVVYTDDARIRKDMKFITKAEGPYYLHYRPYHLCDLETPQSIAEAVLLHEVTVAAETMHSEVVAVAKRNLQAGARIGGIGSADIYGRIYTYAEAQKQKAVPLGIAPGGVVTRDIAKGEVLSQTAFAPDDSTFIYKLRQQQDEWLVREGRSA</sequence>
<dbReference type="InterPro" id="IPR048423">
    <property type="entry name" value="DRL_cat"/>
</dbReference>
<evidence type="ECO:0000313" key="2">
    <source>
        <dbReference type="EMBL" id="MDI6451408.1"/>
    </source>
</evidence>
<dbReference type="Proteomes" id="UP001431776">
    <property type="component" value="Unassembled WGS sequence"/>
</dbReference>
<evidence type="ECO:0000259" key="1">
    <source>
        <dbReference type="Pfam" id="PF21135"/>
    </source>
</evidence>
<proteinExistence type="predicted"/>
<dbReference type="Gene3D" id="3.40.50.720">
    <property type="entry name" value="NAD(P)-binding Rossmann-like Domain"/>
    <property type="match status" value="1"/>
</dbReference>
<dbReference type="Pfam" id="PF21135">
    <property type="entry name" value="DRL_cat"/>
    <property type="match status" value="1"/>
</dbReference>
<accession>A0AAW6U8N1</accession>